<dbReference type="InterPro" id="IPR045444">
    <property type="entry name" value="DUF6503"/>
</dbReference>
<name>A0A0P7AZI0_9FLAO</name>
<organism evidence="2 3">
    <name type="scientific">Croceitalea dokdonensis DOKDO 023</name>
    <dbReference type="NCBI Taxonomy" id="1300341"/>
    <lineage>
        <taxon>Bacteria</taxon>
        <taxon>Pseudomonadati</taxon>
        <taxon>Bacteroidota</taxon>
        <taxon>Flavobacteriia</taxon>
        <taxon>Flavobacteriales</taxon>
        <taxon>Flavobacteriaceae</taxon>
        <taxon>Croceitalea</taxon>
    </lineage>
</organism>
<accession>A0A0P7AZI0</accession>
<evidence type="ECO:0000256" key="1">
    <source>
        <dbReference type="SAM" id="SignalP"/>
    </source>
</evidence>
<dbReference type="Pfam" id="PF20113">
    <property type="entry name" value="DUF6503"/>
    <property type="match status" value="1"/>
</dbReference>
<dbReference type="EMBL" id="LDJX01000003">
    <property type="protein sequence ID" value="KPM31975.1"/>
    <property type="molecule type" value="Genomic_DNA"/>
</dbReference>
<sequence>MKFGSLFLFVLSLTVAGAQQLTAEELLKKTIEYHDPKANWQDFIGSFKVTMEYADKTRRQSNIQLNFPARFFSLEVQQDNATYRFTLAKDSCEISLNGTKNISEENSKKYRLSCERAAMYKDYYSYLFGLPMKLKDPGTHIDPVVALTKFKGKAYLRLKVTYDPEVGKDIWYFYFDPNTFAMEAYQFFHDESKNDGEYILLSGLETINGIKMPKTRAWYYNKDDAYLGTDILNK</sequence>
<reference evidence="2 3" key="1">
    <citation type="submission" date="2015-09" db="EMBL/GenBank/DDBJ databases">
        <title>Genome sequence of the marine flavobacterium Croceitalea dokdonensis DOKDO 023 that contains proton- and sodium-pumping rhodopsins.</title>
        <authorList>
            <person name="Kwon S.-K."/>
            <person name="Lee H.K."/>
            <person name="Kwak M.-J."/>
            <person name="Kim J.F."/>
        </authorList>
    </citation>
    <scope>NUCLEOTIDE SEQUENCE [LARGE SCALE GENOMIC DNA]</scope>
    <source>
        <strain evidence="2 3">DOKDO 023</strain>
    </source>
</reference>
<dbReference type="AlphaFoldDB" id="A0A0P7AZI0"/>
<dbReference type="Proteomes" id="UP000050280">
    <property type="component" value="Unassembled WGS sequence"/>
</dbReference>
<gene>
    <name evidence="2" type="ORF">I595_1623</name>
</gene>
<evidence type="ECO:0000313" key="2">
    <source>
        <dbReference type="EMBL" id="KPM31975.1"/>
    </source>
</evidence>
<evidence type="ECO:0000313" key="3">
    <source>
        <dbReference type="Proteomes" id="UP000050280"/>
    </source>
</evidence>
<keyword evidence="3" id="KW-1185">Reference proteome</keyword>
<feature type="signal peptide" evidence="1">
    <location>
        <begin position="1"/>
        <end position="23"/>
    </location>
</feature>
<keyword evidence="1" id="KW-0732">Signal</keyword>
<evidence type="ECO:0008006" key="4">
    <source>
        <dbReference type="Google" id="ProtNLM"/>
    </source>
</evidence>
<protein>
    <recommendedName>
        <fullName evidence="4">Aspartyl-tRNA synthetase</fullName>
    </recommendedName>
</protein>
<dbReference type="STRING" id="1300341.I595_1623"/>
<dbReference type="PATRIC" id="fig|1300341.3.peg.1811"/>
<proteinExistence type="predicted"/>
<feature type="chain" id="PRO_5006135227" description="Aspartyl-tRNA synthetase" evidence="1">
    <location>
        <begin position="24"/>
        <end position="234"/>
    </location>
</feature>
<comment type="caution">
    <text evidence="2">The sequence shown here is derived from an EMBL/GenBank/DDBJ whole genome shotgun (WGS) entry which is preliminary data.</text>
</comment>